<dbReference type="RefSeq" id="WP_116441730.1">
    <property type="nucleotide sequence ID" value="NZ_BHEO01000008.1"/>
</dbReference>
<proteinExistence type="predicted"/>
<dbReference type="AlphaFoldDB" id="A0A4R3J7V5"/>
<sequence length="148" mass="16335">MADRKKGENMEKVKFGTEKFELTVNGVDPFTKGMLTLSFIPAGKTLKEVEDLLMNPQNTKRIEVLNEQDETEQVLVGYVDLKILKITKDQELEYLSEGGVRRDVITAVLSEKSLKESVTNLEKGQQTQDGAIAELAEIVGAMAEGGMA</sequence>
<accession>A0A4R3J7V5</accession>
<keyword evidence="4" id="KW-1185">Reference proteome</keyword>
<dbReference type="Proteomes" id="UP000294613">
    <property type="component" value="Unassembled WGS sequence"/>
</dbReference>
<name>A0A4R3J7V5_9FIRM</name>
<evidence type="ECO:0000313" key="4">
    <source>
        <dbReference type="Proteomes" id="UP000702954"/>
    </source>
</evidence>
<dbReference type="EMBL" id="SLZV01000034">
    <property type="protein sequence ID" value="TCS62029.1"/>
    <property type="molecule type" value="Genomic_DNA"/>
</dbReference>
<evidence type="ECO:0000313" key="2">
    <source>
        <dbReference type="EMBL" id="TCS62029.1"/>
    </source>
</evidence>
<protein>
    <submittedName>
        <fullName evidence="2">Uncharacterized protein</fullName>
    </submittedName>
</protein>
<organism evidence="2 3">
    <name type="scientific">Faecalimonas umbilicata</name>
    <dbReference type="NCBI Taxonomy" id="1912855"/>
    <lineage>
        <taxon>Bacteria</taxon>
        <taxon>Bacillati</taxon>
        <taxon>Bacillota</taxon>
        <taxon>Clostridia</taxon>
        <taxon>Lachnospirales</taxon>
        <taxon>Lachnospiraceae</taxon>
        <taxon>Faecalimonas</taxon>
    </lineage>
</organism>
<comment type="caution">
    <text evidence="2">The sequence shown here is derived from an EMBL/GenBank/DDBJ whole genome shotgun (WGS) entry which is preliminary data.</text>
</comment>
<dbReference type="EMBL" id="BHEO01000008">
    <property type="protein sequence ID" value="GBU05202.1"/>
    <property type="molecule type" value="Genomic_DNA"/>
</dbReference>
<evidence type="ECO:0000313" key="1">
    <source>
        <dbReference type="EMBL" id="GBU05202.1"/>
    </source>
</evidence>
<reference evidence="2 3" key="2">
    <citation type="submission" date="2019-03" db="EMBL/GenBank/DDBJ databases">
        <title>Genomic Encyclopedia of Type Strains, Phase IV (KMG-IV): sequencing the most valuable type-strain genomes for metagenomic binning, comparative biology and taxonomic classification.</title>
        <authorList>
            <person name="Goeker M."/>
        </authorList>
    </citation>
    <scope>NUCLEOTIDE SEQUENCE [LARGE SCALE GENOMIC DNA]</scope>
    <source>
        <strain evidence="2 3">DSM 103426</strain>
    </source>
</reference>
<gene>
    <name evidence="2" type="ORF">EDD74_13421</name>
    <name evidence="1" type="ORF">FAEUMB_17430</name>
</gene>
<dbReference type="Proteomes" id="UP000702954">
    <property type="component" value="Unassembled WGS sequence"/>
</dbReference>
<evidence type="ECO:0000313" key="3">
    <source>
        <dbReference type="Proteomes" id="UP000294613"/>
    </source>
</evidence>
<reference evidence="1 4" key="1">
    <citation type="journal article" date="2018" name="Int. J. Syst. Evol. Microbiol.">
        <title>Draft Genome Sequence of Faecalimonas umbilicata JCM 30896T, an Acetate-Producing Bacterium Isolated from Human Feces.</title>
        <authorList>
            <person name="Sakamoto M."/>
            <person name="Ikeyama N."/>
            <person name="Yuki M."/>
            <person name="Ohkuma M."/>
        </authorList>
    </citation>
    <scope>NUCLEOTIDE SEQUENCE [LARGE SCALE GENOMIC DNA]</scope>
    <source>
        <strain evidence="1 4">EGH7</strain>
    </source>
</reference>